<feature type="transmembrane region" description="Helical" evidence="7">
    <location>
        <begin position="92"/>
        <end position="125"/>
    </location>
</feature>
<feature type="transmembrane region" description="Helical" evidence="7">
    <location>
        <begin position="231"/>
        <end position="255"/>
    </location>
</feature>
<evidence type="ECO:0000256" key="6">
    <source>
        <dbReference type="ARBA" id="ARBA00023136"/>
    </source>
</evidence>
<evidence type="ECO:0000256" key="3">
    <source>
        <dbReference type="ARBA" id="ARBA00022475"/>
    </source>
</evidence>
<dbReference type="PANTHER" id="PTHR43266">
    <property type="entry name" value="MACROLIDE-EFFLUX PROTEIN"/>
    <property type="match status" value="1"/>
</dbReference>
<keyword evidence="2" id="KW-0813">Transport</keyword>
<reference evidence="9 10" key="1">
    <citation type="journal article" date="2017" name="BMC Genomics">
        <title>Comparative genomic and phylogenomic analyses of the Bifidobacteriaceae family.</title>
        <authorList>
            <person name="Lugli G.A."/>
            <person name="Milani C."/>
            <person name="Turroni F."/>
            <person name="Duranti S."/>
            <person name="Mancabelli L."/>
            <person name="Mangifesta M."/>
            <person name="Ferrario C."/>
            <person name="Modesto M."/>
            <person name="Mattarelli P."/>
            <person name="Jiri K."/>
            <person name="van Sinderen D."/>
            <person name="Ventura M."/>
        </authorList>
    </citation>
    <scope>NUCLEOTIDE SEQUENCE [LARGE SCALE GENOMIC DNA]</scope>
    <source>
        <strain evidence="9 10">DSM 100196</strain>
    </source>
</reference>
<evidence type="ECO:0000256" key="7">
    <source>
        <dbReference type="SAM" id="Phobius"/>
    </source>
</evidence>
<organism evidence="9 10">
    <name type="scientific">Bifidobacterium myosotis</name>
    <dbReference type="NCBI Taxonomy" id="1630166"/>
    <lineage>
        <taxon>Bacteria</taxon>
        <taxon>Bacillati</taxon>
        <taxon>Actinomycetota</taxon>
        <taxon>Actinomycetes</taxon>
        <taxon>Bifidobacteriales</taxon>
        <taxon>Bifidobacteriaceae</taxon>
        <taxon>Bifidobacterium</taxon>
    </lineage>
</organism>
<name>A0A261FKZ8_9BIFI</name>
<feature type="transmembrane region" description="Helical" evidence="7">
    <location>
        <begin position="12"/>
        <end position="30"/>
    </location>
</feature>
<dbReference type="InterPro" id="IPR011701">
    <property type="entry name" value="MFS"/>
</dbReference>
<dbReference type="EMBL" id="MWWW01000011">
    <property type="protein sequence ID" value="OZG59831.1"/>
    <property type="molecule type" value="Genomic_DNA"/>
</dbReference>
<dbReference type="PROSITE" id="PS50850">
    <property type="entry name" value="MFS"/>
    <property type="match status" value="1"/>
</dbReference>
<dbReference type="AlphaFoldDB" id="A0A261FKZ8"/>
<evidence type="ECO:0000256" key="2">
    <source>
        <dbReference type="ARBA" id="ARBA00022448"/>
    </source>
</evidence>
<keyword evidence="6 7" id="KW-0472">Membrane</keyword>
<feature type="transmembrane region" description="Helical" evidence="7">
    <location>
        <begin position="50"/>
        <end position="71"/>
    </location>
</feature>
<keyword evidence="3" id="KW-1003">Cell membrane</keyword>
<dbReference type="Pfam" id="PF07690">
    <property type="entry name" value="MFS_1"/>
    <property type="match status" value="1"/>
</dbReference>
<feature type="transmembrane region" description="Helical" evidence="7">
    <location>
        <begin position="170"/>
        <end position="194"/>
    </location>
</feature>
<dbReference type="InterPro" id="IPR036259">
    <property type="entry name" value="MFS_trans_sf"/>
</dbReference>
<protein>
    <submittedName>
        <fullName evidence="9">MFS transporter</fullName>
    </submittedName>
</protein>
<evidence type="ECO:0000313" key="9">
    <source>
        <dbReference type="EMBL" id="OZG59831.1"/>
    </source>
</evidence>
<feature type="transmembrane region" description="Helical" evidence="7">
    <location>
        <begin position="391"/>
        <end position="412"/>
    </location>
</feature>
<dbReference type="InterPro" id="IPR020846">
    <property type="entry name" value="MFS_dom"/>
</dbReference>
<keyword evidence="10" id="KW-1185">Reference proteome</keyword>
<evidence type="ECO:0000256" key="1">
    <source>
        <dbReference type="ARBA" id="ARBA00004651"/>
    </source>
</evidence>
<keyword evidence="4 7" id="KW-0812">Transmembrane</keyword>
<evidence type="ECO:0000256" key="5">
    <source>
        <dbReference type="ARBA" id="ARBA00022989"/>
    </source>
</evidence>
<evidence type="ECO:0000259" key="8">
    <source>
        <dbReference type="PROSITE" id="PS50850"/>
    </source>
</evidence>
<evidence type="ECO:0000313" key="10">
    <source>
        <dbReference type="Proteomes" id="UP000216871"/>
    </source>
</evidence>
<dbReference type="GO" id="GO:0005886">
    <property type="term" value="C:plasma membrane"/>
    <property type="evidence" value="ECO:0007669"/>
    <property type="project" value="UniProtKB-SubCell"/>
</dbReference>
<evidence type="ECO:0000256" key="4">
    <source>
        <dbReference type="ARBA" id="ARBA00022692"/>
    </source>
</evidence>
<gene>
    <name evidence="9" type="ORF">BMYO_1065</name>
</gene>
<dbReference type="OrthoDB" id="69054at2"/>
<dbReference type="GO" id="GO:0022857">
    <property type="term" value="F:transmembrane transporter activity"/>
    <property type="evidence" value="ECO:0007669"/>
    <property type="project" value="InterPro"/>
</dbReference>
<dbReference type="CDD" id="cd06173">
    <property type="entry name" value="MFS_MefA_like"/>
    <property type="match status" value="1"/>
</dbReference>
<sequence length="418" mass="44512">MASQSPQPQQSPLLSANFILLVTGQGISLFGNLMLRFAMSMWVLDETGSATVFASILAVSIVPTIILSPFGGVLADRMNRRTIMVALDATSGVLVFVSALVFAAIGFNMVAIAVMQVLLAVLGAFETPTVQAALPQMYRSYGQATMRQAMAVVNQVQQVGSLLPSFLGGVLYAMFGIRLMMTITIVSFATAAVLECFIRLAAPDRGDEQLPTPIEDLKSGIRFLIRDRPKVFRLLLFAAALNFLITGYAAVGFPYTIRTVLGFDATVYGVADGLVGIAGVIGAFAAGLVAAKLTMRHFPMALLLFSLTVVPQAVVFLLPASPWMRLVVLVTFTCCTMIACCFTNLIAIPTIQMSTPEAMTGKVMAMTAAISMCAQPLGQMVYGWAYDRFPVAVVLLATAVGSAALTALMVPLSKRFDA</sequence>
<dbReference type="SUPFAM" id="SSF103473">
    <property type="entry name" value="MFS general substrate transporter"/>
    <property type="match status" value="1"/>
</dbReference>
<feature type="transmembrane region" description="Helical" evidence="7">
    <location>
        <begin position="326"/>
        <end position="351"/>
    </location>
</feature>
<dbReference type="Proteomes" id="UP000216871">
    <property type="component" value="Unassembled WGS sequence"/>
</dbReference>
<dbReference type="PANTHER" id="PTHR43266:SF9">
    <property type="entry name" value="PERMEASE, MAJOR FACILITATOR SUPERFAMILY-RELATED"/>
    <property type="match status" value="1"/>
</dbReference>
<feature type="domain" description="Major facilitator superfamily (MFS) profile" evidence="8">
    <location>
        <begin position="12"/>
        <end position="414"/>
    </location>
</feature>
<feature type="transmembrane region" description="Helical" evidence="7">
    <location>
        <begin position="301"/>
        <end position="320"/>
    </location>
</feature>
<comment type="subcellular location">
    <subcellularLocation>
        <location evidence="1">Cell membrane</location>
        <topology evidence="1">Multi-pass membrane protein</topology>
    </subcellularLocation>
</comment>
<accession>A0A261FKZ8</accession>
<feature type="transmembrane region" description="Helical" evidence="7">
    <location>
        <begin position="267"/>
        <end position="289"/>
    </location>
</feature>
<proteinExistence type="predicted"/>
<comment type="caution">
    <text evidence="9">The sequence shown here is derived from an EMBL/GenBank/DDBJ whole genome shotgun (WGS) entry which is preliminary data.</text>
</comment>
<dbReference type="Gene3D" id="1.20.1250.20">
    <property type="entry name" value="MFS general substrate transporter like domains"/>
    <property type="match status" value="1"/>
</dbReference>
<keyword evidence="5 7" id="KW-1133">Transmembrane helix</keyword>
<dbReference type="RefSeq" id="WP_094667532.1">
    <property type="nucleotide sequence ID" value="NZ_MWWW01000011.1"/>
</dbReference>